<dbReference type="Gene3D" id="3.10.129.10">
    <property type="entry name" value="Hotdog Thioesterase"/>
    <property type="match status" value="1"/>
</dbReference>
<dbReference type="Pfam" id="PF13279">
    <property type="entry name" value="4HBT_2"/>
    <property type="match status" value="1"/>
</dbReference>
<proteinExistence type="predicted"/>
<comment type="caution">
    <text evidence="2">The sequence shown here is derived from an EMBL/GenBank/DDBJ whole genome shotgun (WGS) entry which is preliminary data.</text>
</comment>
<dbReference type="PANTHER" id="PTHR31793">
    <property type="entry name" value="4-HYDROXYBENZOYL-COA THIOESTERASE FAMILY MEMBER"/>
    <property type="match status" value="1"/>
</dbReference>
<dbReference type="RefSeq" id="WP_311367444.1">
    <property type="nucleotide sequence ID" value="NZ_JAVRHX010000001.1"/>
</dbReference>
<evidence type="ECO:0000256" key="1">
    <source>
        <dbReference type="ARBA" id="ARBA00022801"/>
    </source>
</evidence>
<organism evidence="2 3">
    <name type="scientific">Glaciecola petra</name>
    <dbReference type="NCBI Taxonomy" id="3075602"/>
    <lineage>
        <taxon>Bacteria</taxon>
        <taxon>Pseudomonadati</taxon>
        <taxon>Pseudomonadota</taxon>
        <taxon>Gammaproteobacteria</taxon>
        <taxon>Alteromonadales</taxon>
        <taxon>Alteromonadaceae</taxon>
        <taxon>Glaciecola</taxon>
    </lineage>
</organism>
<accession>A0ABU2ZMW3</accession>
<dbReference type="EC" id="3.1.2.-" evidence="2"/>
<evidence type="ECO:0000313" key="3">
    <source>
        <dbReference type="Proteomes" id="UP001253545"/>
    </source>
</evidence>
<name>A0ABU2ZMW3_9ALTE</name>
<evidence type="ECO:0000313" key="2">
    <source>
        <dbReference type="EMBL" id="MDT0593950.1"/>
    </source>
</evidence>
<dbReference type="InterPro" id="IPR050563">
    <property type="entry name" value="4-hydroxybenzoyl-CoA_TE"/>
</dbReference>
<protein>
    <submittedName>
        <fullName evidence="2">Acyl-CoA thioesterase</fullName>
        <ecNumber evidence="2">3.1.2.-</ecNumber>
    </submittedName>
</protein>
<dbReference type="CDD" id="cd00586">
    <property type="entry name" value="4HBT"/>
    <property type="match status" value="1"/>
</dbReference>
<dbReference type="Proteomes" id="UP001253545">
    <property type="component" value="Unassembled WGS sequence"/>
</dbReference>
<dbReference type="SUPFAM" id="SSF54637">
    <property type="entry name" value="Thioesterase/thiol ester dehydrase-isomerase"/>
    <property type="match status" value="1"/>
</dbReference>
<reference evidence="2 3" key="1">
    <citation type="submission" date="2023-09" db="EMBL/GenBank/DDBJ databases">
        <authorList>
            <person name="Rey-Velasco X."/>
        </authorList>
    </citation>
    <scope>NUCLEOTIDE SEQUENCE [LARGE SCALE GENOMIC DNA]</scope>
    <source>
        <strain evidence="2 3">P117</strain>
    </source>
</reference>
<dbReference type="PANTHER" id="PTHR31793:SF37">
    <property type="entry name" value="ACYL-COA THIOESTER HYDROLASE YBGC"/>
    <property type="match status" value="1"/>
</dbReference>
<sequence>MKTNLTLLDWKYNAPFISEWCIDDSHIDHYQHTNNVAYLARQEALAWEHSTCLGLSFEDYKREDRAMAITHHQLNYHLASHENDTLACATWIIACDEKCRLSRFFQFINVATNKTVYSATTQFVCIKLSSGIPIKMPPSFKSIYGNAALQYQHSNKEEV</sequence>
<dbReference type="InterPro" id="IPR029069">
    <property type="entry name" value="HotDog_dom_sf"/>
</dbReference>
<dbReference type="EMBL" id="JAVRHX010000001">
    <property type="protein sequence ID" value="MDT0593950.1"/>
    <property type="molecule type" value="Genomic_DNA"/>
</dbReference>
<gene>
    <name evidence="2" type="ORF">RM552_03730</name>
</gene>
<keyword evidence="1 2" id="KW-0378">Hydrolase</keyword>
<keyword evidence="3" id="KW-1185">Reference proteome</keyword>
<dbReference type="GO" id="GO:0016787">
    <property type="term" value="F:hydrolase activity"/>
    <property type="evidence" value="ECO:0007669"/>
    <property type="project" value="UniProtKB-KW"/>
</dbReference>